<comment type="caution">
    <text evidence="2">The sequence shown here is derived from an EMBL/GenBank/DDBJ whole genome shotgun (WGS) entry which is preliminary data.</text>
</comment>
<dbReference type="AlphaFoldDB" id="A0AAD5WCT3"/>
<evidence type="ECO:0000313" key="2">
    <source>
        <dbReference type="EMBL" id="KAJ1365945.1"/>
    </source>
</evidence>
<sequence>MEFSYPLAVSLDGQQKEKVEKVSKTAEALLKGEAQPRTVTVGSVETAQEIVGEEAEPLTACA</sequence>
<name>A0AAD5WCT3_PARTN</name>
<gene>
    <name evidence="1" type="ORF">KIN20_001994</name>
    <name evidence="2" type="ORF">KIN20_026432</name>
</gene>
<reference evidence="2" key="1">
    <citation type="submission" date="2021-06" db="EMBL/GenBank/DDBJ databases">
        <title>Parelaphostrongylus tenuis whole genome reference sequence.</title>
        <authorList>
            <person name="Garwood T.J."/>
            <person name="Larsen P.A."/>
            <person name="Fountain-Jones N.M."/>
            <person name="Garbe J.R."/>
            <person name="Macchietto M.G."/>
            <person name="Kania S.A."/>
            <person name="Gerhold R.W."/>
            <person name="Richards J.E."/>
            <person name="Wolf T.M."/>
        </authorList>
    </citation>
    <scope>NUCLEOTIDE SEQUENCE</scope>
    <source>
        <strain evidence="2">MNPRO001-30</strain>
        <tissue evidence="2">Meninges</tissue>
    </source>
</reference>
<proteinExistence type="predicted"/>
<evidence type="ECO:0000313" key="3">
    <source>
        <dbReference type="Proteomes" id="UP001196413"/>
    </source>
</evidence>
<accession>A0AAD5WCT3</accession>
<dbReference type="EMBL" id="JAHQIW010000260">
    <property type="protein sequence ID" value="KAJ1347049.1"/>
    <property type="molecule type" value="Genomic_DNA"/>
</dbReference>
<protein>
    <submittedName>
        <fullName evidence="2">Uncharacterized protein</fullName>
    </submittedName>
</protein>
<dbReference type="EMBL" id="JAHQIW010005410">
    <property type="protein sequence ID" value="KAJ1365945.1"/>
    <property type="molecule type" value="Genomic_DNA"/>
</dbReference>
<keyword evidence="3" id="KW-1185">Reference proteome</keyword>
<organism evidence="2 3">
    <name type="scientific">Parelaphostrongylus tenuis</name>
    <name type="common">Meningeal worm</name>
    <dbReference type="NCBI Taxonomy" id="148309"/>
    <lineage>
        <taxon>Eukaryota</taxon>
        <taxon>Metazoa</taxon>
        <taxon>Ecdysozoa</taxon>
        <taxon>Nematoda</taxon>
        <taxon>Chromadorea</taxon>
        <taxon>Rhabditida</taxon>
        <taxon>Rhabditina</taxon>
        <taxon>Rhabditomorpha</taxon>
        <taxon>Strongyloidea</taxon>
        <taxon>Metastrongylidae</taxon>
        <taxon>Parelaphostrongylus</taxon>
    </lineage>
</organism>
<evidence type="ECO:0000313" key="1">
    <source>
        <dbReference type="EMBL" id="KAJ1347049.1"/>
    </source>
</evidence>
<dbReference type="Proteomes" id="UP001196413">
    <property type="component" value="Unassembled WGS sequence"/>
</dbReference>